<keyword evidence="8" id="KW-1185">Reference proteome</keyword>
<evidence type="ECO:0000256" key="1">
    <source>
        <dbReference type="ARBA" id="ARBA00004141"/>
    </source>
</evidence>
<evidence type="ECO:0000313" key="7">
    <source>
        <dbReference type="EMBL" id="OEU15606.1"/>
    </source>
</evidence>
<evidence type="ECO:0000256" key="5">
    <source>
        <dbReference type="ARBA" id="ARBA00023136"/>
    </source>
</evidence>
<proteinExistence type="inferred from homology"/>
<feature type="transmembrane region" description="Helical" evidence="6">
    <location>
        <begin position="179"/>
        <end position="202"/>
    </location>
</feature>
<feature type="transmembrane region" description="Helical" evidence="6">
    <location>
        <begin position="83"/>
        <end position="106"/>
    </location>
</feature>
<sequence length="463" mass="49341">MQTMAPVVVQGTAVSPPQAVDVGYGDNQATTTAVTEHEPKKTGCKDPIFAILFYVNIIAIVVVAVTYGKDLSSSSESLDYEELIYASLVFGVASLVFSGGGLLFLLQYPSFMIKAGLILTIVLSLAWAAYAFIIGQYIMGAIGAFFFLLTLCYVKAVWSRIPFAVINMVTAATAIKANLGVCVFAIFFSLLQVGWLVVWTVAFTGVYNSTTANCVDDCNMNYGFLFLLLLSLFFTQQVLQACVHVTVAGTVGTWSGCCSRGVCNAFIRTVTTSFGSICFGSLLVAILQALRALASAARGNGDGNFLACIAECILGCLASILEYFNKWAYIYVGIYGYSYMESGKAVMQLFADRGWDAVIADDLVGNAIFLTSVVAGLFIGAIGVGYASANSSFSDLAGGSGWAAFLIGLLAGLCICSILLSTVASGVNTVIVMFADAPREFQANHPELSQKMTSTWNQFYPYV</sequence>
<dbReference type="PANTHER" id="PTHR12385">
    <property type="entry name" value="CHOLINE TRANSPORTER-LIKE (SLC FAMILY 44)"/>
    <property type="match status" value="1"/>
</dbReference>
<dbReference type="GO" id="GO:0022857">
    <property type="term" value="F:transmembrane transporter activity"/>
    <property type="evidence" value="ECO:0007669"/>
    <property type="project" value="UniProtKB-UniRule"/>
</dbReference>
<keyword evidence="3 6" id="KW-0812">Transmembrane</keyword>
<feature type="transmembrane region" description="Helical" evidence="6">
    <location>
        <begin position="113"/>
        <end position="132"/>
    </location>
</feature>
<comment type="similarity">
    <text evidence="2 6">Belongs to the CTL (choline transporter-like) family.</text>
</comment>
<comment type="subcellular location">
    <subcellularLocation>
        <location evidence="6">Cell membrane</location>
        <topology evidence="6">Multi-pass membrane protein</topology>
    </subcellularLocation>
    <subcellularLocation>
        <location evidence="1">Membrane</location>
        <topology evidence="1">Multi-pass membrane protein</topology>
    </subcellularLocation>
</comment>
<dbReference type="PANTHER" id="PTHR12385:SF4">
    <property type="entry name" value="PROTEIN PNS1"/>
    <property type="match status" value="1"/>
</dbReference>
<feature type="transmembrane region" description="Helical" evidence="6">
    <location>
        <begin position="273"/>
        <end position="293"/>
    </location>
</feature>
<feature type="transmembrane region" description="Helical" evidence="6">
    <location>
        <begin position="222"/>
        <end position="239"/>
    </location>
</feature>
<feature type="transmembrane region" description="Helical" evidence="6">
    <location>
        <begin position="138"/>
        <end position="158"/>
    </location>
</feature>
<dbReference type="AlphaFoldDB" id="A0A1E7FBU9"/>
<evidence type="ECO:0000256" key="2">
    <source>
        <dbReference type="ARBA" id="ARBA00007168"/>
    </source>
</evidence>
<keyword evidence="4 6" id="KW-1133">Transmembrane helix</keyword>
<feature type="transmembrane region" description="Helical" evidence="6">
    <location>
        <begin position="305"/>
        <end position="324"/>
    </location>
</feature>
<organism evidence="7 8">
    <name type="scientific">Fragilariopsis cylindrus CCMP1102</name>
    <dbReference type="NCBI Taxonomy" id="635003"/>
    <lineage>
        <taxon>Eukaryota</taxon>
        <taxon>Sar</taxon>
        <taxon>Stramenopiles</taxon>
        <taxon>Ochrophyta</taxon>
        <taxon>Bacillariophyta</taxon>
        <taxon>Bacillariophyceae</taxon>
        <taxon>Bacillariophycidae</taxon>
        <taxon>Bacillariales</taxon>
        <taxon>Bacillariaceae</taxon>
        <taxon>Fragilariopsis</taxon>
    </lineage>
</organism>
<comment type="function">
    <text evidence="6">Choline transporter.</text>
</comment>
<keyword evidence="5 6" id="KW-0472">Membrane</keyword>
<gene>
    <name evidence="7" type="ORF">FRACYDRAFT_226251</name>
</gene>
<evidence type="ECO:0000256" key="3">
    <source>
        <dbReference type="ARBA" id="ARBA00022692"/>
    </source>
</evidence>
<feature type="transmembrane region" description="Helical" evidence="6">
    <location>
        <begin position="48"/>
        <end position="68"/>
    </location>
</feature>
<evidence type="ECO:0000313" key="8">
    <source>
        <dbReference type="Proteomes" id="UP000095751"/>
    </source>
</evidence>
<dbReference type="InParanoid" id="A0A1E7FBU9"/>
<protein>
    <recommendedName>
        <fullName evidence="6">Choline transporter-like protein</fullName>
    </recommendedName>
</protein>
<reference evidence="7 8" key="1">
    <citation type="submission" date="2016-09" db="EMBL/GenBank/DDBJ databases">
        <title>Extensive genetic diversity and differential bi-allelic expression allows diatom success in the polar Southern Ocean.</title>
        <authorList>
            <consortium name="DOE Joint Genome Institute"/>
            <person name="Mock T."/>
            <person name="Otillar R.P."/>
            <person name="Strauss J."/>
            <person name="Dupont C."/>
            <person name="Frickenhaus S."/>
            <person name="Maumus F."/>
            <person name="Mcmullan M."/>
            <person name="Sanges R."/>
            <person name="Schmutz J."/>
            <person name="Toseland A."/>
            <person name="Valas R."/>
            <person name="Veluchamy A."/>
            <person name="Ward B.J."/>
            <person name="Allen A."/>
            <person name="Barry K."/>
            <person name="Falciatore A."/>
            <person name="Ferrante M."/>
            <person name="Fortunato A.E."/>
            <person name="Gloeckner G."/>
            <person name="Gruber A."/>
            <person name="Hipkin R."/>
            <person name="Janech M."/>
            <person name="Kroth P."/>
            <person name="Leese F."/>
            <person name="Lindquist E."/>
            <person name="Lyon B.R."/>
            <person name="Martin J."/>
            <person name="Mayer C."/>
            <person name="Parker M."/>
            <person name="Quesneville H."/>
            <person name="Raymond J."/>
            <person name="Uhlig C."/>
            <person name="Valentin K.U."/>
            <person name="Worden A.Z."/>
            <person name="Armbrust E.V."/>
            <person name="Bowler C."/>
            <person name="Green B."/>
            <person name="Moulton V."/>
            <person name="Van Oosterhout C."/>
            <person name="Grigoriev I."/>
        </authorList>
    </citation>
    <scope>NUCLEOTIDE SEQUENCE [LARGE SCALE GENOMIC DNA]</scope>
    <source>
        <strain evidence="7 8">CCMP1102</strain>
    </source>
</reference>
<dbReference type="Pfam" id="PF04515">
    <property type="entry name" value="Choline_transpo"/>
    <property type="match status" value="1"/>
</dbReference>
<feature type="transmembrane region" description="Helical" evidence="6">
    <location>
        <begin position="363"/>
        <end position="389"/>
    </location>
</feature>
<feature type="transmembrane region" description="Helical" evidence="6">
    <location>
        <begin position="401"/>
        <end position="434"/>
    </location>
</feature>
<dbReference type="KEGG" id="fcy:FRACYDRAFT_226251"/>
<dbReference type="InterPro" id="IPR007603">
    <property type="entry name" value="Choline_transptr-like"/>
</dbReference>
<evidence type="ECO:0000256" key="4">
    <source>
        <dbReference type="ARBA" id="ARBA00022989"/>
    </source>
</evidence>
<dbReference type="Proteomes" id="UP000095751">
    <property type="component" value="Unassembled WGS sequence"/>
</dbReference>
<dbReference type="OrthoDB" id="44736at2759"/>
<dbReference type="EMBL" id="KV784359">
    <property type="protein sequence ID" value="OEU15606.1"/>
    <property type="molecule type" value="Genomic_DNA"/>
</dbReference>
<name>A0A1E7FBU9_9STRA</name>
<accession>A0A1E7FBU9</accession>
<evidence type="ECO:0000256" key="6">
    <source>
        <dbReference type="RuleBase" id="RU368066"/>
    </source>
</evidence>
<dbReference type="GO" id="GO:0005886">
    <property type="term" value="C:plasma membrane"/>
    <property type="evidence" value="ECO:0007669"/>
    <property type="project" value="UniProtKB-SubCell"/>
</dbReference>